<proteinExistence type="predicted"/>
<comment type="caution">
    <text evidence="3">The sequence shown here is derived from an EMBL/GenBank/DDBJ whole genome shotgun (WGS) entry which is preliminary data.</text>
</comment>
<sequence>MSAPYSDDLYSGDTSDGEHEELLSPSDGYFHGSSSSPEASRSPGIVPSVPDVLVEDPTLREQSIDKAREAAQEQRGHDEAMWASMNPPTTSAGQSMPYSASPPLTRTHQHQHRRSVDEDFASDGRNAGHTSAAYLSERQSSGLARHSLTDAPPAYSPPVSPIHDTRQGGYQTFAQSQHIVTMGRPHEGQALIARGPESMGGSSEQPEPSTNRYIVDGGVRRRIMRILGLLVILSVFFTIFGIMMRTRTPGTRLPPDPPKTPKPPLTVHDEFKWHPPSECLGTPYYFPEASYTPIFGRGRSLEVMHATSTSIGASYGSRPFVFGEVILRPTSASSPGSIKLEVISNDENLRVTPEWNSDDGTLHILTPSRVEWTKEPAPCIQIRATVGVPQHAQLERLKIITVSLNIDVVNGLSLTAKKGYSLQSISGDVTTPFQSADDKTKAIEPYALNGRDIHIASVSGNIKGWYPLFDKLEASSVSGDISIDVDPKDIDPARPKPAELTVGSHSGVVIVRENLERFADSKHPIPSRDYVVSMKTVSGDINAEVAITSQAMFKSTSGHITLRLWPVLNAAHETELTTDTKSGHTTLGVLEPFWTDASSSEPALSHVISTHTSIGGHLKLVYPSAWEGTLWADTLTGSQSVRGEGLHIINRTTGFEKSVVARKGKGSSELRVQSVSGEETVQIGPPS</sequence>
<keyword evidence="2" id="KW-1133">Transmembrane helix</keyword>
<keyword evidence="2" id="KW-0812">Transmembrane</keyword>
<reference evidence="3" key="1">
    <citation type="journal article" date="2021" name="Nat. Commun.">
        <title>Genetic determinants of endophytism in the Arabidopsis root mycobiome.</title>
        <authorList>
            <person name="Mesny F."/>
            <person name="Miyauchi S."/>
            <person name="Thiergart T."/>
            <person name="Pickel B."/>
            <person name="Atanasova L."/>
            <person name="Karlsson M."/>
            <person name="Huettel B."/>
            <person name="Barry K.W."/>
            <person name="Haridas S."/>
            <person name="Chen C."/>
            <person name="Bauer D."/>
            <person name="Andreopoulos W."/>
            <person name="Pangilinan J."/>
            <person name="LaButti K."/>
            <person name="Riley R."/>
            <person name="Lipzen A."/>
            <person name="Clum A."/>
            <person name="Drula E."/>
            <person name="Henrissat B."/>
            <person name="Kohler A."/>
            <person name="Grigoriev I.V."/>
            <person name="Martin F.M."/>
            <person name="Hacquard S."/>
        </authorList>
    </citation>
    <scope>NUCLEOTIDE SEQUENCE</scope>
    <source>
        <strain evidence="3">MPI-CAGE-CH-0235</strain>
    </source>
</reference>
<organism evidence="3 4">
    <name type="scientific">Stachybotrys elegans</name>
    <dbReference type="NCBI Taxonomy" id="80388"/>
    <lineage>
        <taxon>Eukaryota</taxon>
        <taxon>Fungi</taxon>
        <taxon>Dikarya</taxon>
        <taxon>Ascomycota</taxon>
        <taxon>Pezizomycotina</taxon>
        <taxon>Sordariomycetes</taxon>
        <taxon>Hypocreomycetidae</taxon>
        <taxon>Hypocreales</taxon>
        <taxon>Stachybotryaceae</taxon>
        <taxon>Stachybotrys</taxon>
    </lineage>
</organism>
<evidence type="ECO:0008006" key="5">
    <source>
        <dbReference type="Google" id="ProtNLM"/>
    </source>
</evidence>
<name>A0A8K0SLP8_9HYPO</name>
<protein>
    <recommendedName>
        <fullName evidence="5">Adhesin domain-containing protein</fullName>
    </recommendedName>
</protein>
<dbReference type="Proteomes" id="UP000813444">
    <property type="component" value="Unassembled WGS sequence"/>
</dbReference>
<evidence type="ECO:0000256" key="1">
    <source>
        <dbReference type="SAM" id="MobiDB-lite"/>
    </source>
</evidence>
<feature type="region of interest" description="Disordered" evidence="1">
    <location>
        <begin position="665"/>
        <end position="687"/>
    </location>
</feature>
<accession>A0A8K0SLP8</accession>
<keyword evidence="2" id="KW-0472">Membrane</keyword>
<evidence type="ECO:0000313" key="4">
    <source>
        <dbReference type="Proteomes" id="UP000813444"/>
    </source>
</evidence>
<dbReference type="AlphaFoldDB" id="A0A8K0SLP8"/>
<feature type="compositionally biased region" description="Low complexity" evidence="1">
    <location>
        <begin position="33"/>
        <end position="42"/>
    </location>
</feature>
<gene>
    <name evidence="3" type="ORF">B0I35DRAFT_68327</name>
</gene>
<feature type="compositionally biased region" description="Polar residues" evidence="1">
    <location>
        <begin position="670"/>
        <end position="679"/>
    </location>
</feature>
<feature type="transmembrane region" description="Helical" evidence="2">
    <location>
        <begin position="226"/>
        <end position="244"/>
    </location>
</feature>
<dbReference type="OrthoDB" id="3539644at2759"/>
<evidence type="ECO:0000313" key="3">
    <source>
        <dbReference type="EMBL" id="KAH7311647.1"/>
    </source>
</evidence>
<feature type="compositionally biased region" description="Basic and acidic residues" evidence="1">
    <location>
        <begin position="57"/>
        <end position="80"/>
    </location>
</feature>
<feature type="compositionally biased region" description="Polar residues" evidence="1">
    <location>
        <begin position="86"/>
        <end position="106"/>
    </location>
</feature>
<dbReference type="EMBL" id="JAGPNK010000011">
    <property type="protein sequence ID" value="KAH7311647.1"/>
    <property type="molecule type" value="Genomic_DNA"/>
</dbReference>
<feature type="region of interest" description="Disordered" evidence="1">
    <location>
        <begin position="1"/>
        <end position="167"/>
    </location>
</feature>
<keyword evidence="4" id="KW-1185">Reference proteome</keyword>
<evidence type="ECO:0000256" key="2">
    <source>
        <dbReference type="SAM" id="Phobius"/>
    </source>
</evidence>